<sequence length="746" mass="82102">MMPIPTPCCWTSAWPSSWPRACLCSAPAYPPPSSTSPSSHAEPNHHIRHCRRAPGCGVPWRGVHRVAQPGDHLADAAPGRQTGRCGAQGPGPHPAVRRLHSALRAGQRTHCAGHPPAGGEPGAARRHGRSGPARFRRTLRQARRSAGAVRGARSLHGHGGAHAAGQPVHAAGRLGGRSHGRRTADRAHGPCLPRRAMAGPGQPRPAAARQPFGQDHHGPAGLSLLRAQAGPLRLHTRQAPNSAPARTWLAERLQRLAHGPDAFPGPHAGTRRAHGVLTAVVRDIVAARCNPRGLPPVPAGHRRDHARARRFRLAGHGRSGQLRRLGRPSLAARRRHALRRPGRGPGLSQLLCPGTGHAVRTGSARMSTLELTVIDSTEGLQALEAPWRRLLASCPVNDLFLEPDWLILWCRHFSTPGMLRVLAFHDNGELVGLAPFKLSGRVFRVLSFAGLPQSDRLDIIAAPDREDEVIHATAKWLAGSREWDMLFLRAFGVFSQNPELLRDALHAAGRKARLEEDSVYPFLDIAHDANEGVPSHFTSKRTREFRRCRRRIGELAPASAFRKFTALDDDLAGMMGDINLNRSLKAERGETHFDRPESLAFLREASDLYARSGRLRVYGYAEEPRLLSYVLCFVAGRRMLAYITSFDKEYAAYGLGGLTILDAIHSAWEAGMEEFDFMEGGERYKYRFTETERASRRLICYNATARGGLLRLMMTCKPALQRMLQEHCVMGAPLRMVRRIYQKIIS</sequence>
<feature type="region of interest" description="Disordered" evidence="1">
    <location>
        <begin position="109"/>
        <end position="221"/>
    </location>
</feature>
<comment type="caution">
    <text evidence="3">The sequence shown here is derived from an EMBL/GenBank/DDBJ whole genome shotgun (WGS) entry which is preliminary data.</text>
</comment>
<gene>
    <name evidence="3" type="ORF">DQK91_16140</name>
</gene>
<reference evidence="3 4" key="1">
    <citation type="submission" date="2018-06" db="EMBL/GenBank/DDBJ databases">
        <title>Complete genome of Desulfovibrio marinus P48SEP.</title>
        <authorList>
            <person name="Crispim J.S."/>
            <person name="Vidigal P.M.P."/>
            <person name="Silva L.C.F."/>
            <person name="Araujo L.C."/>
            <person name="Laguardia C.N."/>
            <person name="Dias R.S."/>
            <person name="Sousa M.P."/>
            <person name="Paula S.O."/>
            <person name="Silva C."/>
        </authorList>
    </citation>
    <scope>NUCLEOTIDE SEQUENCE [LARGE SCALE GENOMIC DNA]</scope>
    <source>
        <strain evidence="3 4">P48SEP</strain>
    </source>
</reference>
<evidence type="ECO:0000313" key="3">
    <source>
        <dbReference type="EMBL" id="TVM32145.1"/>
    </source>
</evidence>
<dbReference type="Gene3D" id="3.40.630.30">
    <property type="match status" value="1"/>
</dbReference>
<accession>A0A6P1ZHF6</accession>
<dbReference type="InterPro" id="IPR038740">
    <property type="entry name" value="BioF2-like_GNAT_dom"/>
</dbReference>
<evidence type="ECO:0000256" key="1">
    <source>
        <dbReference type="SAM" id="MobiDB-lite"/>
    </source>
</evidence>
<dbReference type="Pfam" id="PF13480">
    <property type="entry name" value="Acetyltransf_6"/>
    <property type="match status" value="1"/>
</dbReference>
<dbReference type="OrthoDB" id="9808976at2"/>
<feature type="compositionally biased region" description="Basic residues" evidence="1">
    <location>
        <begin position="124"/>
        <end position="143"/>
    </location>
</feature>
<dbReference type="Proteomes" id="UP000434052">
    <property type="component" value="Unassembled WGS sequence"/>
</dbReference>
<protein>
    <recommendedName>
        <fullName evidence="2">BioF2-like acetyltransferase domain-containing protein</fullName>
    </recommendedName>
</protein>
<feature type="compositionally biased region" description="Low complexity" evidence="1">
    <location>
        <begin position="193"/>
        <end position="213"/>
    </location>
</feature>
<dbReference type="EMBL" id="QMIF01000012">
    <property type="protein sequence ID" value="TVM32145.1"/>
    <property type="molecule type" value="Genomic_DNA"/>
</dbReference>
<dbReference type="SUPFAM" id="SSF55729">
    <property type="entry name" value="Acyl-CoA N-acyltransferases (Nat)"/>
    <property type="match status" value="1"/>
</dbReference>
<proteinExistence type="predicted"/>
<evidence type="ECO:0000259" key="2">
    <source>
        <dbReference type="Pfam" id="PF13480"/>
    </source>
</evidence>
<feature type="compositionally biased region" description="Low complexity" evidence="1">
    <location>
        <begin position="144"/>
        <end position="154"/>
    </location>
</feature>
<dbReference type="InterPro" id="IPR016181">
    <property type="entry name" value="Acyl_CoA_acyltransferase"/>
</dbReference>
<feature type="region of interest" description="Disordered" evidence="1">
    <location>
        <begin position="71"/>
        <end position="96"/>
    </location>
</feature>
<name>A0A6P1ZHF6_9BACT</name>
<organism evidence="3 4">
    <name type="scientific">Oceanidesulfovibrio marinus</name>
    <dbReference type="NCBI Taxonomy" id="370038"/>
    <lineage>
        <taxon>Bacteria</taxon>
        <taxon>Pseudomonadati</taxon>
        <taxon>Thermodesulfobacteriota</taxon>
        <taxon>Desulfovibrionia</taxon>
        <taxon>Desulfovibrionales</taxon>
        <taxon>Desulfovibrionaceae</taxon>
        <taxon>Oceanidesulfovibrio</taxon>
    </lineage>
</organism>
<feature type="domain" description="BioF2-like acetyltransferase" evidence="2">
    <location>
        <begin position="539"/>
        <end position="685"/>
    </location>
</feature>
<evidence type="ECO:0000313" key="4">
    <source>
        <dbReference type="Proteomes" id="UP000434052"/>
    </source>
</evidence>
<feature type="compositionally biased region" description="Low complexity" evidence="1">
    <location>
        <begin position="163"/>
        <end position="172"/>
    </location>
</feature>
<dbReference type="AlphaFoldDB" id="A0A6P1ZHF6"/>